<sequence>MKVTYCGWWNPKPLFCTESCQRSGSRAIQAIREQPALPAQRDTSLEALHPMWLCPPGLFKSRSVSRVGQAHCALSAHMWGRPLAVLIEAFALPYACCLLIQSP</sequence>
<dbReference type="EMBL" id="JAINUG010000014">
    <property type="protein sequence ID" value="KAJ8414008.1"/>
    <property type="molecule type" value="Genomic_DNA"/>
</dbReference>
<dbReference type="AlphaFoldDB" id="A0AAD7T465"/>
<evidence type="ECO:0000313" key="1">
    <source>
        <dbReference type="EMBL" id="KAJ8414008.1"/>
    </source>
</evidence>
<dbReference type="Proteomes" id="UP001221898">
    <property type="component" value="Unassembled WGS sequence"/>
</dbReference>
<comment type="caution">
    <text evidence="1">The sequence shown here is derived from an EMBL/GenBank/DDBJ whole genome shotgun (WGS) entry which is preliminary data.</text>
</comment>
<keyword evidence="2" id="KW-1185">Reference proteome</keyword>
<evidence type="ECO:0000313" key="2">
    <source>
        <dbReference type="Proteomes" id="UP001221898"/>
    </source>
</evidence>
<proteinExistence type="predicted"/>
<accession>A0AAD7T465</accession>
<reference evidence="1" key="1">
    <citation type="journal article" date="2023" name="Science">
        <title>Genome structures resolve the early diversification of teleost fishes.</title>
        <authorList>
            <person name="Parey E."/>
            <person name="Louis A."/>
            <person name="Montfort J."/>
            <person name="Bouchez O."/>
            <person name="Roques C."/>
            <person name="Iampietro C."/>
            <person name="Lluch J."/>
            <person name="Castinel A."/>
            <person name="Donnadieu C."/>
            <person name="Desvignes T."/>
            <person name="Floi Bucao C."/>
            <person name="Jouanno E."/>
            <person name="Wen M."/>
            <person name="Mejri S."/>
            <person name="Dirks R."/>
            <person name="Jansen H."/>
            <person name="Henkel C."/>
            <person name="Chen W.J."/>
            <person name="Zahm M."/>
            <person name="Cabau C."/>
            <person name="Klopp C."/>
            <person name="Thompson A.W."/>
            <person name="Robinson-Rechavi M."/>
            <person name="Braasch I."/>
            <person name="Lecointre G."/>
            <person name="Bobe J."/>
            <person name="Postlethwait J.H."/>
            <person name="Berthelot C."/>
            <person name="Roest Crollius H."/>
            <person name="Guiguen Y."/>
        </authorList>
    </citation>
    <scope>NUCLEOTIDE SEQUENCE</scope>
    <source>
        <strain evidence="1">NC1722</strain>
    </source>
</reference>
<protein>
    <submittedName>
        <fullName evidence="1">Uncharacterized protein</fullName>
    </submittedName>
</protein>
<organism evidence="1 2">
    <name type="scientific">Aldrovandia affinis</name>
    <dbReference type="NCBI Taxonomy" id="143900"/>
    <lineage>
        <taxon>Eukaryota</taxon>
        <taxon>Metazoa</taxon>
        <taxon>Chordata</taxon>
        <taxon>Craniata</taxon>
        <taxon>Vertebrata</taxon>
        <taxon>Euteleostomi</taxon>
        <taxon>Actinopterygii</taxon>
        <taxon>Neopterygii</taxon>
        <taxon>Teleostei</taxon>
        <taxon>Notacanthiformes</taxon>
        <taxon>Halosauridae</taxon>
        <taxon>Aldrovandia</taxon>
    </lineage>
</organism>
<name>A0AAD7T465_9TELE</name>
<gene>
    <name evidence="1" type="ORF">AAFF_G00066060</name>
</gene>